<evidence type="ECO:0000313" key="1">
    <source>
        <dbReference type="EMBL" id="CAD8612334.1"/>
    </source>
</evidence>
<gene>
    <name evidence="1" type="ORF">CPEL01642_LOCUS15714</name>
</gene>
<dbReference type="AlphaFoldDB" id="A0A7S0LK01"/>
<proteinExistence type="predicted"/>
<accession>A0A7S0LK01</accession>
<reference evidence="1" key="1">
    <citation type="submission" date="2021-01" db="EMBL/GenBank/DDBJ databases">
        <authorList>
            <person name="Corre E."/>
            <person name="Pelletier E."/>
            <person name="Niang G."/>
            <person name="Scheremetjew M."/>
            <person name="Finn R."/>
            <person name="Kale V."/>
            <person name="Holt S."/>
            <person name="Cochrane G."/>
            <person name="Meng A."/>
            <person name="Brown T."/>
            <person name="Cohen L."/>
        </authorList>
    </citation>
    <scope>NUCLEOTIDE SEQUENCE</scope>
    <source>
        <strain evidence="1">PLY182g</strain>
    </source>
</reference>
<protein>
    <submittedName>
        <fullName evidence="1">Uncharacterized protein</fullName>
    </submittedName>
</protein>
<dbReference type="EMBL" id="HBEY01032995">
    <property type="protein sequence ID" value="CAD8612334.1"/>
    <property type="molecule type" value="Transcribed_RNA"/>
</dbReference>
<sequence>MSESMHSAVEVIWDTLIEEHDEWSGPSREREWQGTAHHRLPSPTTYSIKLWPSPSAIPHELGDAAGTREGGVPESDLCTHVSTAPCWVLASSTPCTGGRTWGVACAWRCSPRASSTSATLSLSLEPH</sequence>
<organism evidence="1">
    <name type="scientific">Coccolithus braarudii</name>
    <dbReference type="NCBI Taxonomy" id="221442"/>
    <lineage>
        <taxon>Eukaryota</taxon>
        <taxon>Haptista</taxon>
        <taxon>Haptophyta</taxon>
        <taxon>Prymnesiophyceae</taxon>
        <taxon>Coccolithales</taxon>
        <taxon>Coccolithaceae</taxon>
        <taxon>Coccolithus</taxon>
    </lineage>
</organism>
<name>A0A7S0LK01_9EUKA</name>